<dbReference type="GO" id="GO:0050660">
    <property type="term" value="F:flavin adenine dinucleotide binding"/>
    <property type="evidence" value="ECO:0007669"/>
    <property type="project" value="InterPro"/>
</dbReference>
<dbReference type="GO" id="GO:0050661">
    <property type="term" value="F:NADP binding"/>
    <property type="evidence" value="ECO:0007669"/>
    <property type="project" value="InterPro"/>
</dbReference>
<dbReference type="FunFam" id="3.50.50.60:FF:000138">
    <property type="entry name" value="Flavin-containing monooxygenase"/>
    <property type="match status" value="1"/>
</dbReference>
<dbReference type="EC" id="1.-.-.-" evidence="8"/>
<comment type="similarity">
    <text evidence="2 8">Belongs to the FMO family.</text>
</comment>
<evidence type="ECO:0000256" key="5">
    <source>
        <dbReference type="ARBA" id="ARBA00022857"/>
    </source>
</evidence>
<dbReference type="PANTHER" id="PTHR23023">
    <property type="entry name" value="DIMETHYLANILINE MONOOXYGENASE"/>
    <property type="match status" value="1"/>
</dbReference>
<evidence type="ECO:0000256" key="7">
    <source>
        <dbReference type="ARBA" id="ARBA00023033"/>
    </source>
</evidence>
<comment type="caution">
    <text evidence="10">The sequence shown here is derived from an EMBL/GenBank/DDBJ whole genome shotgun (WGS) entry which is preliminary data.</text>
</comment>
<evidence type="ECO:0000256" key="3">
    <source>
        <dbReference type="ARBA" id="ARBA00022630"/>
    </source>
</evidence>
<dbReference type="EMBL" id="CAJOBA010002806">
    <property type="protein sequence ID" value="CAF3660184.1"/>
    <property type="molecule type" value="Genomic_DNA"/>
</dbReference>
<evidence type="ECO:0000313" key="11">
    <source>
        <dbReference type="Proteomes" id="UP000682733"/>
    </source>
</evidence>
<dbReference type="Gene3D" id="3.50.50.60">
    <property type="entry name" value="FAD/NAD(P)-binding domain"/>
    <property type="match status" value="2"/>
</dbReference>
<gene>
    <name evidence="9" type="ORF">OVA965_LOCUS8363</name>
    <name evidence="10" type="ORF">TMI583_LOCUS8359</name>
</gene>
<comment type="cofactor">
    <cofactor evidence="1 8">
        <name>FAD</name>
        <dbReference type="ChEBI" id="CHEBI:57692"/>
    </cofactor>
</comment>
<dbReference type="InterPro" id="IPR050346">
    <property type="entry name" value="FMO-like"/>
</dbReference>
<evidence type="ECO:0000256" key="4">
    <source>
        <dbReference type="ARBA" id="ARBA00022827"/>
    </source>
</evidence>
<organism evidence="10 11">
    <name type="scientific">Didymodactylos carnosus</name>
    <dbReference type="NCBI Taxonomy" id="1234261"/>
    <lineage>
        <taxon>Eukaryota</taxon>
        <taxon>Metazoa</taxon>
        <taxon>Spiralia</taxon>
        <taxon>Gnathifera</taxon>
        <taxon>Rotifera</taxon>
        <taxon>Eurotatoria</taxon>
        <taxon>Bdelloidea</taxon>
        <taxon>Philodinida</taxon>
        <taxon>Philodinidae</taxon>
        <taxon>Didymodactylos</taxon>
    </lineage>
</organism>
<evidence type="ECO:0000256" key="8">
    <source>
        <dbReference type="RuleBase" id="RU361177"/>
    </source>
</evidence>
<dbReference type="AlphaFoldDB" id="A0A8S2HLR0"/>
<keyword evidence="3 8" id="KW-0285">Flavoprotein</keyword>
<dbReference type="InterPro" id="IPR020946">
    <property type="entry name" value="Flavin_mOase-like"/>
</dbReference>
<keyword evidence="4 8" id="KW-0274">FAD</keyword>
<name>A0A8S2HLR0_9BILA</name>
<dbReference type="EMBL" id="CAJNOK010002805">
    <property type="protein sequence ID" value="CAF0875729.1"/>
    <property type="molecule type" value="Genomic_DNA"/>
</dbReference>
<dbReference type="PRINTS" id="PR00370">
    <property type="entry name" value="FMOXYGENASE"/>
</dbReference>
<evidence type="ECO:0000256" key="1">
    <source>
        <dbReference type="ARBA" id="ARBA00001974"/>
    </source>
</evidence>
<accession>A0A8S2HLR0</accession>
<sequence>MICLLYILRLWSNAGKEIGEFIDYKLNRHFGRRTPSYLPRAAVHDYLVGRVKLGDVRKFIRFRTAVRWVDFGEQQFKVMVEDLTTDIIEHLSFDYVIVASGHYSTPNIPDFDGITQFPGRVLHAHDFRGADEFVGQHVLIIGSSYSAEDIALQLYKYGARAITISYRTRPMRYKWRENIKEVPLLVHMQGRMAHFRDGTTSDAEIDSIIFCTGYRHHHSFMSEHLRLRCPSHLLYPPNLYKGVFWVNQPNLVYLGMQSLVFSFNMFDVQTAFVRDVILSRLILPDVNIRQVDTDQWQVREAKIEVGDEQFDFQTEYVRDLLQQCHSPLLLDVDRINALIHKLKEDKQNNILTYRDQPFRSIFTGERAPIIMDRLPWLKIMDGSLEGFLTRTFVDEDDLKST</sequence>
<evidence type="ECO:0000313" key="9">
    <source>
        <dbReference type="EMBL" id="CAF0875729.1"/>
    </source>
</evidence>
<dbReference type="GO" id="GO:0004499">
    <property type="term" value="F:N,N-dimethylaniline monooxygenase activity"/>
    <property type="evidence" value="ECO:0007669"/>
    <property type="project" value="InterPro"/>
</dbReference>
<evidence type="ECO:0000256" key="6">
    <source>
        <dbReference type="ARBA" id="ARBA00023002"/>
    </source>
</evidence>
<dbReference type="InterPro" id="IPR000960">
    <property type="entry name" value="Flavin_mOase"/>
</dbReference>
<keyword evidence="7 8" id="KW-0503">Monooxygenase</keyword>
<evidence type="ECO:0000256" key="2">
    <source>
        <dbReference type="ARBA" id="ARBA00009183"/>
    </source>
</evidence>
<dbReference type="SUPFAM" id="SSF51905">
    <property type="entry name" value="FAD/NAD(P)-binding domain"/>
    <property type="match status" value="1"/>
</dbReference>
<dbReference type="InterPro" id="IPR036188">
    <property type="entry name" value="FAD/NAD-bd_sf"/>
</dbReference>
<keyword evidence="5" id="KW-0521">NADP</keyword>
<keyword evidence="6 8" id="KW-0560">Oxidoreductase</keyword>
<dbReference type="Proteomes" id="UP000682733">
    <property type="component" value="Unassembled WGS sequence"/>
</dbReference>
<reference evidence="10" key="1">
    <citation type="submission" date="2021-02" db="EMBL/GenBank/DDBJ databases">
        <authorList>
            <person name="Nowell W R."/>
        </authorList>
    </citation>
    <scope>NUCLEOTIDE SEQUENCE</scope>
</reference>
<evidence type="ECO:0000313" key="10">
    <source>
        <dbReference type="EMBL" id="CAF3660184.1"/>
    </source>
</evidence>
<dbReference type="Proteomes" id="UP000677228">
    <property type="component" value="Unassembled WGS sequence"/>
</dbReference>
<protein>
    <recommendedName>
        <fullName evidence="8">Flavin-containing monooxygenase</fullName>
        <ecNumber evidence="8">1.-.-.-</ecNumber>
    </recommendedName>
</protein>
<dbReference type="Pfam" id="PF00743">
    <property type="entry name" value="FMO-like"/>
    <property type="match status" value="2"/>
</dbReference>
<proteinExistence type="inferred from homology"/>